<evidence type="ECO:0000313" key="4">
    <source>
        <dbReference type="Proteomes" id="UP000324758"/>
    </source>
</evidence>
<proteinExistence type="predicted"/>
<dbReference type="OrthoDB" id="8447004at2"/>
<protein>
    <submittedName>
        <fullName evidence="3">Uncharacterized protein</fullName>
    </submittedName>
</protein>
<reference evidence="3 4" key="1">
    <citation type="submission" date="2019-08" db="EMBL/GenBank/DDBJ databases">
        <title>Bradyrhizobium hipponensis sp. nov., a rhizobium isolated from a Lupinus angustifolius root nodule in Tunisia.</title>
        <authorList>
            <person name="Off K."/>
            <person name="Rejili M."/>
            <person name="Mars M."/>
            <person name="Brachmann A."/>
            <person name="Marin M."/>
        </authorList>
    </citation>
    <scope>NUCLEOTIDE SEQUENCE [LARGE SCALE GENOMIC DNA]</scope>
    <source>
        <strain evidence="3 4">CTAW71</strain>
    </source>
</reference>
<feature type="compositionally biased region" description="Low complexity" evidence="1">
    <location>
        <begin position="42"/>
        <end position="63"/>
    </location>
</feature>
<evidence type="ECO:0000313" key="3">
    <source>
        <dbReference type="EMBL" id="TYL88729.1"/>
    </source>
</evidence>
<evidence type="ECO:0000256" key="1">
    <source>
        <dbReference type="SAM" id="MobiDB-lite"/>
    </source>
</evidence>
<keyword evidence="4" id="KW-1185">Reference proteome</keyword>
<dbReference type="Proteomes" id="UP000324758">
    <property type="component" value="Unassembled WGS sequence"/>
</dbReference>
<feature type="region of interest" description="Disordered" evidence="1">
    <location>
        <begin position="31"/>
        <end position="69"/>
    </location>
</feature>
<keyword evidence="2" id="KW-0732">Signal</keyword>
<comment type="caution">
    <text evidence="3">The sequence shown here is derived from an EMBL/GenBank/DDBJ whole genome shotgun (WGS) entry which is preliminary data.</text>
</comment>
<dbReference type="AlphaFoldDB" id="A0A5D3K9I4"/>
<sequence length="252" mass="25463">MRDIVRRSGIAIGVLLCLAIGDAFAQAPSQAEVPPGANGPRPIAAQPPATAQQPKVTAKKAAPPATPPVASIPIVSDVGSLSPPEKPEPVLHAKNAGLGPCTSAVERGSASSIDAPHSAFSNWNPGAPNLHAFQSIVVETYQSPIAPRAASVILASPSVNGCDATSIQVFPSARPCIDVEKDILKSSAMIGKLAGLPLYRSNAGEHRILMPTAGNGCVIIGVSVQYVAGAAAAPTVAQPAPKISPSPMPPAK</sequence>
<name>A0A5D3K9I4_9BRAD</name>
<accession>A0A5D3K9I4</accession>
<dbReference type="RefSeq" id="WP_148777336.1">
    <property type="nucleotide sequence ID" value="NZ_VSSS01000065.1"/>
</dbReference>
<gene>
    <name evidence="3" type="ORF">FXB40_37690</name>
</gene>
<evidence type="ECO:0000256" key="2">
    <source>
        <dbReference type="SAM" id="SignalP"/>
    </source>
</evidence>
<feature type="signal peptide" evidence="2">
    <location>
        <begin position="1"/>
        <end position="25"/>
    </location>
</feature>
<dbReference type="EMBL" id="VSSS01000065">
    <property type="protein sequence ID" value="TYL88729.1"/>
    <property type="molecule type" value="Genomic_DNA"/>
</dbReference>
<organism evidence="3 4">
    <name type="scientific">Bradyrhizobium rifense</name>
    <dbReference type="NCBI Taxonomy" id="515499"/>
    <lineage>
        <taxon>Bacteria</taxon>
        <taxon>Pseudomonadati</taxon>
        <taxon>Pseudomonadota</taxon>
        <taxon>Alphaproteobacteria</taxon>
        <taxon>Hyphomicrobiales</taxon>
        <taxon>Nitrobacteraceae</taxon>
        <taxon>Bradyrhizobium</taxon>
    </lineage>
</organism>
<feature type="chain" id="PRO_5023061973" evidence="2">
    <location>
        <begin position="26"/>
        <end position="252"/>
    </location>
</feature>